<evidence type="ECO:0000313" key="2">
    <source>
        <dbReference type="EMBL" id="SPD75037.1"/>
    </source>
</evidence>
<sequence>MQNAFWWIRQVILTVVACFFCVFGIHALIAAYKLKDPFTFIMAFFSSNLIILISATVVAGLVIRMVKACKNSKNTTE</sequence>
<feature type="transmembrane region" description="Helical" evidence="1">
    <location>
        <begin position="12"/>
        <end position="32"/>
    </location>
</feature>
<protein>
    <submittedName>
        <fullName evidence="2">Uncharacterized protein</fullName>
    </submittedName>
</protein>
<name>A0A445MZY9_9BACT</name>
<proteinExistence type="predicted"/>
<accession>A0A445MZY9</accession>
<keyword evidence="1" id="KW-1133">Transmembrane helix</keyword>
<feature type="transmembrane region" description="Helical" evidence="1">
    <location>
        <begin position="38"/>
        <end position="63"/>
    </location>
</feature>
<reference evidence="2" key="1">
    <citation type="submission" date="2018-01" db="EMBL/GenBank/DDBJ databases">
        <authorList>
            <person name="Regsiter A."/>
            <person name="William W."/>
        </authorList>
    </citation>
    <scope>NUCLEOTIDE SEQUENCE</scope>
    <source>
        <strain evidence="2">TRIP AH-1</strain>
    </source>
</reference>
<dbReference type="AlphaFoldDB" id="A0A445MZY9"/>
<keyword evidence="1" id="KW-0472">Membrane</keyword>
<evidence type="ECO:0000256" key="1">
    <source>
        <dbReference type="SAM" id="Phobius"/>
    </source>
</evidence>
<dbReference type="EMBL" id="OJIN01000183">
    <property type="protein sequence ID" value="SPD75037.1"/>
    <property type="molecule type" value="Genomic_DNA"/>
</dbReference>
<keyword evidence="1" id="KW-0812">Transmembrane</keyword>
<gene>
    <name evidence="2" type="ORF">PITCH_A410018</name>
</gene>
<organism evidence="2">
    <name type="scientific">uncultured Desulfobacterium sp</name>
    <dbReference type="NCBI Taxonomy" id="201089"/>
    <lineage>
        <taxon>Bacteria</taxon>
        <taxon>Pseudomonadati</taxon>
        <taxon>Thermodesulfobacteriota</taxon>
        <taxon>Desulfobacteria</taxon>
        <taxon>Desulfobacterales</taxon>
        <taxon>Desulfobacteriaceae</taxon>
        <taxon>Desulfobacterium</taxon>
        <taxon>environmental samples</taxon>
    </lineage>
</organism>